<protein>
    <submittedName>
        <fullName evidence="2">DJ-1/PfpI family protein</fullName>
    </submittedName>
</protein>
<keyword evidence="3" id="KW-1185">Reference proteome</keyword>
<dbReference type="EMBL" id="VIWT01000004">
    <property type="protein sequence ID" value="TWF82578.1"/>
    <property type="molecule type" value="Genomic_DNA"/>
</dbReference>
<dbReference type="InterPro" id="IPR002818">
    <property type="entry name" value="DJ-1/PfpI"/>
</dbReference>
<accession>A0A561T648</accession>
<comment type="caution">
    <text evidence="2">The sequence shown here is derived from an EMBL/GenBank/DDBJ whole genome shotgun (WGS) entry which is preliminary data.</text>
</comment>
<evidence type="ECO:0000313" key="3">
    <source>
        <dbReference type="Proteomes" id="UP000317940"/>
    </source>
</evidence>
<sequence length="233" mass="25127">MEQTPLRTIAFAVYPGLTLLDLAGPLQVCSALEQLAPGFRTVVLGERVEPVDTDTPLAVVPSHTFDEVPEPFVLVVPGGLEPTLKALADERLLARLRKAADGAHLVGSVCTGSLLLGAAGLLEGRRATTHWWYRDLLTRFGATPVAQRWVEDGRYVTAAGVSAGIDMALQLVARVAGEELAREIQLLIEYDPEPPFGPIDWPAVDADHYRPRSQQALASALADHPELLARLTS</sequence>
<dbReference type="Gene3D" id="3.40.50.880">
    <property type="match status" value="1"/>
</dbReference>
<proteinExistence type="predicted"/>
<organism evidence="2 3">
    <name type="scientific">Kitasatospora viridis</name>
    <dbReference type="NCBI Taxonomy" id="281105"/>
    <lineage>
        <taxon>Bacteria</taxon>
        <taxon>Bacillati</taxon>
        <taxon>Actinomycetota</taxon>
        <taxon>Actinomycetes</taxon>
        <taxon>Kitasatosporales</taxon>
        <taxon>Streptomycetaceae</taxon>
        <taxon>Kitasatospora</taxon>
    </lineage>
</organism>
<dbReference type="OrthoDB" id="4265717at2"/>
<reference evidence="2 3" key="1">
    <citation type="submission" date="2019-06" db="EMBL/GenBank/DDBJ databases">
        <title>Sequencing the genomes of 1000 actinobacteria strains.</title>
        <authorList>
            <person name="Klenk H.-P."/>
        </authorList>
    </citation>
    <scope>NUCLEOTIDE SEQUENCE [LARGE SCALE GENOMIC DNA]</scope>
    <source>
        <strain evidence="2 3">DSM 44826</strain>
    </source>
</reference>
<dbReference type="PANTHER" id="PTHR43130:SF2">
    <property type="entry name" value="DJ-1_PFPI DOMAIN-CONTAINING PROTEIN"/>
    <property type="match status" value="1"/>
</dbReference>
<dbReference type="SUPFAM" id="SSF52317">
    <property type="entry name" value="Class I glutamine amidotransferase-like"/>
    <property type="match status" value="1"/>
</dbReference>
<dbReference type="Proteomes" id="UP000317940">
    <property type="component" value="Unassembled WGS sequence"/>
</dbReference>
<dbReference type="InterPro" id="IPR029062">
    <property type="entry name" value="Class_I_gatase-like"/>
</dbReference>
<dbReference type="AlphaFoldDB" id="A0A561T648"/>
<dbReference type="InterPro" id="IPR052158">
    <property type="entry name" value="INH-QAR"/>
</dbReference>
<dbReference type="CDD" id="cd03139">
    <property type="entry name" value="GATase1_PfpI_2"/>
    <property type="match status" value="1"/>
</dbReference>
<evidence type="ECO:0000313" key="2">
    <source>
        <dbReference type="EMBL" id="TWF82578.1"/>
    </source>
</evidence>
<dbReference type="Pfam" id="PF01965">
    <property type="entry name" value="DJ-1_PfpI"/>
    <property type="match status" value="1"/>
</dbReference>
<feature type="domain" description="DJ-1/PfpI" evidence="1">
    <location>
        <begin position="8"/>
        <end position="173"/>
    </location>
</feature>
<evidence type="ECO:0000259" key="1">
    <source>
        <dbReference type="Pfam" id="PF01965"/>
    </source>
</evidence>
<dbReference type="PANTHER" id="PTHR43130">
    <property type="entry name" value="ARAC-FAMILY TRANSCRIPTIONAL REGULATOR"/>
    <property type="match status" value="1"/>
</dbReference>
<name>A0A561T648_9ACTN</name>
<gene>
    <name evidence="2" type="ORF">FHX73_1460</name>
</gene>
<dbReference type="GO" id="GO:0006355">
    <property type="term" value="P:regulation of DNA-templated transcription"/>
    <property type="evidence" value="ECO:0007669"/>
    <property type="project" value="TreeGrafter"/>
</dbReference>